<dbReference type="InterPro" id="IPR001387">
    <property type="entry name" value="Cro/C1-type_HTH"/>
</dbReference>
<dbReference type="Gene3D" id="1.10.260.40">
    <property type="entry name" value="lambda repressor-like DNA-binding domains"/>
    <property type="match status" value="1"/>
</dbReference>
<gene>
    <name evidence="3" type="ORF">OHB35_50975</name>
</gene>
<organism evidence="3 4">
    <name type="scientific">Streptomyces phaeochromogenes</name>
    <dbReference type="NCBI Taxonomy" id="1923"/>
    <lineage>
        <taxon>Bacteria</taxon>
        <taxon>Bacillati</taxon>
        <taxon>Actinomycetota</taxon>
        <taxon>Actinomycetes</taxon>
        <taxon>Kitasatosporales</taxon>
        <taxon>Streptomycetaceae</taxon>
        <taxon>Streptomyces</taxon>
        <taxon>Streptomyces phaeochromogenes group</taxon>
    </lineage>
</organism>
<dbReference type="RefSeq" id="WP_326762483.1">
    <property type="nucleotide sequence ID" value="NZ_CP109135.1"/>
</dbReference>
<dbReference type="SMART" id="SM00530">
    <property type="entry name" value="HTH_XRE"/>
    <property type="match status" value="1"/>
</dbReference>
<reference evidence="3 4" key="1">
    <citation type="submission" date="2022-10" db="EMBL/GenBank/DDBJ databases">
        <title>The complete genomes of actinobacterial strains from the NBC collection.</title>
        <authorList>
            <person name="Joergensen T.S."/>
            <person name="Alvarez Arevalo M."/>
            <person name="Sterndorff E.B."/>
            <person name="Faurdal D."/>
            <person name="Vuksanovic O."/>
            <person name="Mourched A.-S."/>
            <person name="Charusanti P."/>
            <person name="Shaw S."/>
            <person name="Blin K."/>
            <person name="Weber T."/>
        </authorList>
    </citation>
    <scope>NUCLEOTIDE SEQUENCE [LARGE SCALE GENOMIC DNA]</scope>
    <source>
        <strain evidence="3 4">NBC 01752</strain>
    </source>
</reference>
<dbReference type="CDD" id="cd00093">
    <property type="entry name" value="HTH_XRE"/>
    <property type="match status" value="1"/>
</dbReference>
<evidence type="ECO:0000313" key="3">
    <source>
        <dbReference type="EMBL" id="WSD20907.1"/>
    </source>
</evidence>
<evidence type="ECO:0000259" key="2">
    <source>
        <dbReference type="PROSITE" id="PS50943"/>
    </source>
</evidence>
<keyword evidence="4" id="KW-1185">Reference proteome</keyword>
<dbReference type="InterPro" id="IPR010982">
    <property type="entry name" value="Lambda_DNA-bd_dom_sf"/>
</dbReference>
<feature type="compositionally biased region" description="Basic and acidic residues" evidence="1">
    <location>
        <begin position="301"/>
        <end position="317"/>
    </location>
</feature>
<dbReference type="PANTHER" id="PTHR35010:SF2">
    <property type="entry name" value="BLL4672 PROTEIN"/>
    <property type="match status" value="1"/>
</dbReference>
<dbReference type="SUPFAM" id="SSF47413">
    <property type="entry name" value="lambda repressor-like DNA-binding domains"/>
    <property type="match status" value="1"/>
</dbReference>
<dbReference type="PANTHER" id="PTHR35010">
    <property type="entry name" value="BLL4672 PROTEIN-RELATED"/>
    <property type="match status" value="1"/>
</dbReference>
<name>A0ABZ1HQM2_STRPH</name>
<dbReference type="InterPro" id="IPR041413">
    <property type="entry name" value="MLTR_LBD"/>
</dbReference>
<dbReference type="Gene3D" id="3.30.450.180">
    <property type="match status" value="1"/>
</dbReference>
<dbReference type="EMBL" id="CP109135">
    <property type="protein sequence ID" value="WSD20907.1"/>
    <property type="molecule type" value="Genomic_DNA"/>
</dbReference>
<dbReference type="Pfam" id="PF13560">
    <property type="entry name" value="HTH_31"/>
    <property type="match status" value="1"/>
</dbReference>
<evidence type="ECO:0000313" key="4">
    <source>
        <dbReference type="Proteomes" id="UP001340816"/>
    </source>
</evidence>
<evidence type="ECO:0000256" key="1">
    <source>
        <dbReference type="SAM" id="MobiDB-lite"/>
    </source>
</evidence>
<proteinExistence type="predicted"/>
<dbReference type="Pfam" id="PF17765">
    <property type="entry name" value="MLTR_LBD"/>
    <property type="match status" value="1"/>
</dbReference>
<accession>A0ABZ1HQM2</accession>
<dbReference type="PROSITE" id="PS50943">
    <property type="entry name" value="HTH_CROC1"/>
    <property type="match status" value="1"/>
</dbReference>
<dbReference type="Proteomes" id="UP001340816">
    <property type="component" value="Chromosome"/>
</dbReference>
<feature type="domain" description="HTH cro/C1-type" evidence="2">
    <location>
        <begin position="42"/>
        <end position="89"/>
    </location>
</feature>
<protein>
    <submittedName>
        <fullName evidence="3">Helix-turn-helix transcriptional regulator</fullName>
    </submittedName>
</protein>
<feature type="region of interest" description="Disordered" evidence="1">
    <location>
        <begin position="284"/>
        <end position="317"/>
    </location>
</feature>
<sequence length="317" mass="34890">MNSEQQNGGGSELGSFLRARRARVTPEDVGLTTGSGLRRTPGLRREELATLAGISIDYYVRLERGKETRPSASVVDSLARALLLEDDELEHLRSLAARAARSAPEPPATPSRTVRPGVKLLLESLRPHPAHVVSRTNDLLAANPGGLRLLPGIEDWPARERNIARYLFLHPTSRDLFHDWNTQIRGCVARLRALAGTDPDAPDLTHLAGELLLKSPEFARLWERYDIKGHSHGRKTFHHPDVGDLTLGYQSMELEGTPGQRMVTYYTEPDTADHDAMVLLDMLGQEQPAKGTPARNGLAAAKDDPNSPGPDLHRPFS</sequence>